<keyword evidence="2" id="KW-1185">Reference proteome</keyword>
<dbReference type="AlphaFoldDB" id="A0AAV8WBU3"/>
<evidence type="ECO:0000313" key="1">
    <source>
        <dbReference type="EMBL" id="KAJ8924043.1"/>
    </source>
</evidence>
<protein>
    <submittedName>
        <fullName evidence="1">Uncharacterized protein</fullName>
    </submittedName>
</protein>
<dbReference type="Proteomes" id="UP001159042">
    <property type="component" value="Unassembled WGS sequence"/>
</dbReference>
<reference evidence="1 2" key="1">
    <citation type="journal article" date="2023" name="Insect Mol. Biol.">
        <title>Genome sequencing provides insights into the evolution of gene families encoding plant cell wall-degrading enzymes in longhorned beetles.</title>
        <authorList>
            <person name="Shin N.R."/>
            <person name="Okamura Y."/>
            <person name="Kirsch R."/>
            <person name="Pauchet Y."/>
        </authorList>
    </citation>
    <scope>NUCLEOTIDE SEQUENCE [LARGE SCALE GENOMIC DNA]</scope>
    <source>
        <strain evidence="1">EAD_L_NR</strain>
    </source>
</reference>
<dbReference type="EMBL" id="JANEYG010000003">
    <property type="protein sequence ID" value="KAJ8924043.1"/>
    <property type="molecule type" value="Genomic_DNA"/>
</dbReference>
<accession>A0AAV8WBU3</accession>
<proteinExistence type="predicted"/>
<comment type="caution">
    <text evidence="1">The sequence shown here is derived from an EMBL/GenBank/DDBJ whole genome shotgun (WGS) entry which is preliminary data.</text>
</comment>
<sequence length="80" mass="9228">MEGATFALKIMYLGEMWHFNKGKSGNLENSSEDEILERLLYYVVKTARKFGVHSFMAPYSQELLVHILVDGEIFLNLKQS</sequence>
<gene>
    <name evidence="1" type="ORF">NQ315_006820</name>
</gene>
<name>A0AAV8WBU3_9CUCU</name>
<organism evidence="1 2">
    <name type="scientific">Exocentrus adspersus</name>
    <dbReference type="NCBI Taxonomy" id="1586481"/>
    <lineage>
        <taxon>Eukaryota</taxon>
        <taxon>Metazoa</taxon>
        <taxon>Ecdysozoa</taxon>
        <taxon>Arthropoda</taxon>
        <taxon>Hexapoda</taxon>
        <taxon>Insecta</taxon>
        <taxon>Pterygota</taxon>
        <taxon>Neoptera</taxon>
        <taxon>Endopterygota</taxon>
        <taxon>Coleoptera</taxon>
        <taxon>Polyphaga</taxon>
        <taxon>Cucujiformia</taxon>
        <taxon>Chrysomeloidea</taxon>
        <taxon>Cerambycidae</taxon>
        <taxon>Lamiinae</taxon>
        <taxon>Acanthocinini</taxon>
        <taxon>Exocentrus</taxon>
    </lineage>
</organism>
<evidence type="ECO:0000313" key="2">
    <source>
        <dbReference type="Proteomes" id="UP001159042"/>
    </source>
</evidence>